<dbReference type="PROSITE" id="PS51782">
    <property type="entry name" value="LYSM"/>
    <property type="match status" value="1"/>
</dbReference>
<evidence type="ECO:0000259" key="2">
    <source>
        <dbReference type="PROSITE" id="PS51782"/>
    </source>
</evidence>
<feature type="transmembrane region" description="Helical" evidence="1">
    <location>
        <begin position="20"/>
        <end position="40"/>
    </location>
</feature>
<accession>A0ABT2TGD0</accession>
<dbReference type="RefSeq" id="WP_158424088.1">
    <property type="nucleotide sequence ID" value="NZ_JAOQJQ010000001.1"/>
</dbReference>
<organism evidence="3 4">
    <name type="scientific">Brotonthovivens ammoniilytica</name>
    <dbReference type="NCBI Taxonomy" id="2981725"/>
    <lineage>
        <taxon>Bacteria</taxon>
        <taxon>Bacillati</taxon>
        <taxon>Bacillota</taxon>
        <taxon>Clostridia</taxon>
        <taxon>Lachnospirales</taxon>
        <taxon>Lachnospiraceae</taxon>
        <taxon>Brotonthovivens</taxon>
    </lineage>
</organism>
<name>A0ABT2TGD0_9FIRM</name>
<keyword evidence="1" id="KW-1133">Transmembrane helix</keyword>
<dbReference type="SUPFAM" id="SSF54106">
    <property type="entry name" value="LysM domain"/>
    <property type="match status" value="1"/>
</dbReference>
<dbReference type="EMBL" id="JAOQJQ010000001">
    <property type="protein sequence ID" value="MCU6761244.1"/>
    <property type="molecule type" value="Genomic_DNA"/>
</dbReference>
<evidence type="ECO:0000313" key="3">
    <source>
        <dbReference type="EMBL" id="MCU6761244.1"/>
    </source>
</evidence>
<dbReference type="Proteomes" id="UP001652442">
    <property type="component" value="Unassembled WGS sequence"/>
</dbReference>
<comment type="caution">
    <text evidence="3">The sequence shown here is derived from an EMBL/GenBank/DDBJ whole genome shotgun (WGS) entry which is preliminary data.</text>
</comment>
<keyword evidence="4" id="KW-1185">Reference proteome</keyword>
<dbReference type="InterPro" id="IPR018392">
    <property type="entry name" value="LysM"/>
</dbReference>
<evidence type="ECO:0000313" key="4">
    <source>
        <dbReference type="Proteomes" id="UP001652442"/>
    </source>
</evidence>
<reference evidence="3 4" key="1">
    <citation type="journal article" date="2021" name="ISME Commun">
        <title>Automated analysis of genomic sequences facilitates high-throughput and comprehensive description of bacteria.</title>
        <authorList>
            <person name="Hitch T.C.A."/>
        </authorList>
    </citation>
    <scope>NUCLEOTIDE SEQUENCE [LARGE SCALE GENOMIC DNA]</scope>
    <source>
        <strain evidence="3 4">Sanger_109</strain>
    </source>
</reference>
<gene>
    <name evidence="3" type="ORF">OCV88_02685</name>
</gene>
<dbReference type="InterPro" id="IPR036779">
    <property type="entry name" value="LysM_dom_sf"/>
</dbReference>
<keyword evidence="1" id="KW-0812">Transmembrane</keyword>
<proteinExistence type="predicted"/>
<dbReference type="Gene3D" id="3.10.350.10">
    <property type="entry name" value="LysM domain"/>
    <property type="match status" value="1"/>
</dbReference>
<sequence length="117" mass="13521">MPVYRTNRNHLLYRLKKQTFLVFITFSVIIAGILLGSSILNSSRTNAATEYQEELYYKSIEVKEGDTLWSIADTYMCEEFDNKQDYIDEIKSINHLTDDTIHSGSYLTIPYYSGTGK</sequence>
<dbReference type="SMART" id="SM00257">
    <property type="entry name" value="LysM"/>
    <property type="match status" value="1"/>
</dbReference>
<protein>
    <submittedName>
        <fullName evidence="3">LysM peptidoglycan-binding domain-containing protein</fullName>
    </submittedName>
</protein>
<keyword evidence="1" id="KW-0472">Membrane</keyword>
<feature type="domain" description="LysM" evidence="2">
    <location>
        <begin position="58"/>
        <end position="109"/>
    </location>
</feature>
<evidence type="ECO:0000256" key="1">
    <source>
        <dbReference type="SAM" id="Phobius"/>
    </source>
</evidence>
<dbReference type="Pfam" id="PF01476">
    <property type="entry name" value="LysM"/>
    <property type="match status" value="1"/>
</dbReference>
<dbReference type="CDD" id="cd00118">
    <property type="entry name" value="LysM"/>
    <property type="match status" value="1"/>
</dbReference>